<keyword evidence="7" id="KW-0067">ATP-binding</keyword>
<dbReference type="PANTHER" id="PTHR41523">
    <property type="entry name" value="TWO-COMPONENT SYSTEM SENSOR PROTEIN"/>
    <property type="match status" value="1"/>
</dbReference>
<evidence type="ECO:0000313" key="9">
    <source>
        <dbReference type="EMBL" id="QIB36263.1"/>
    </source>
</evidence>
<dbReference type="AlphaFoldDB" id="A0A6P1YVW0"/>
<evidence type="ECO:0000256" key="5">
    <source>
        <dbReference type="ARBA" id="ARBA00022741"/>
    </source>
</evidence>
<evidence type="ECO:0000256" key="7">
    <source>
        <dbReference type="ARBA" id="ARBA00022840"/>
    </source>
</evidence>
<keyword evidence="6 9" id="KW-0418">Kinase</keyword>
<dbReference type="SMART" id="SM00911">
    <property type="entry name" value="HWE_HK"/>
    <property type="match status" value="1"/>
</dbReference>
<dbReference type="Gene3D" id="3.30.565.10">
    <property type="entry name" value="Histidine kinase-like ATPase, C-terminal domain"/>
    <property type="match status" value="1"/>
</dbReference>
<evidence type="ECO:0000256" key="4">
    <source>
        <dbReference type="ARBA" id="ARBA00022679"/>
    </source>
</evidence>
<comment type="catalytic activity">
    <reaction evidence="1">
        <text>ATP + protein L-histidine = ADP + protein N-phospho-L-histidine.</text>
        <dbReference type="EC" id="2.7.13.3"/>
    </reaction>
</comment>
<accession>A0A6P1YVW0</accession>
<evidence type="ECO:0000256" key="1">
    <source>
        <dbReference type="ARBA" id="ARBA00000085"/>
    </source>
</evidence>
<dbReference type="GO" id="GO:0005524">
    <property type="term" value="F:ATP binding"/>
    <property type="evidence" value="ECO:0007669"/>
    <property type="project" value="UniProtKB-KW"/>
</dbReference>
<organism evidence="9 10">
    <name type="scientific">Ancylobacter pratisalsi</name>
    <dbReference type="NCBI Taxonomy" id="1745854"/>
    <lineage>
        <taxon>Bacteria</taxon>
        <taxon>Pseudomonadati</taxon>
        <taxon>Pseudomonadota</taxon>
        <taxon>Alphaproteobacteria</taxon>
        <taxon>Hyphomicrobiales</taxon>
        <taxon>Xanthobacteraceae</taxon>
        <taxon>Ancylobacter</taxon>
    </lineage>
</organism>
<protein>
    <recommendedName>
        <fullName evidence="2">histidine kinase</fullName>
        <ecNumber evidence="2">2.7.13.3</ecNumber>
    </recommendedName>
</protein>
<dbReference type="Gene3D" id="3.30.450.20">
    <property type="entry name" value="PAS domain"/>
    <property type="match status" value="1"/>
</dbReference>
<dbReference type="PANTHER" id="PTHR41523:SF7">
    <property type="entry name" value="HISTIDINE KINASE"/>
    <property type="match status" value="1"/>
</dbReference>
<evidence type="ECO:0000256" key="6">
    <source>
        <dbReference type="ARBA" id="ARBA00022777"/>
    </source>
</evidence>
<dbReference type="InterPro" id="IPR011102">
    <property type="entry name" value="Sig_transdc_His_kinase_HWE"/>
</dbReference>
<reference evidence="9 10" key="1">
    <citation type="submission" date="2020-02" db="EMBL/GenBank/DDBJ databases">
        <authorList>
            <person name="Li G."/>
        </authorList>
    </citation>
    <scope>NUCLEOTIDE SEQUENCE [LARGE SCALE GENOMIC DNA]</scope>
    <source>
        <strain evidence="9 10">DSM 102029</strain>
    </source>
</reference>
<dbReference type="SUPFAM" id="SSF55785">
    <property type="entry name" value="PYP-like sensor domain (PAS domain)"/>
    <property type="match status" value="1"/>
</dbReference>
<evidence type="ECO:0000259" key="8">
    <source>
        <dbReference type="SMART" id="SM00911"/>
    </source>
</evidence>
<evidence type="ECO:0000256" key="2">
    <source>
        <dbReference type="ARBA" id="ARBA00012438"/>
    </source>
</evidence>
<dbReference type="GO" id="GO:0004673">
    <property type="term" value="F:protein histidine kinase activity"/>
    <property type="evidence" value="ECO:0007669"/>
    <property type="project" value="UniProtKB-EC"/>
</dbReference>
<dbReference type="EMBL" id="CP048630">
    <property type="protein sequence ID" value="QIB36263.1"/>
    <property type="molecule type" value="Genomic_DNA"/>
</dbReference>
<gene>
    <name evidence="9" type="ORF">G3A50_13635</name>
</gene>
<name>A0A6P1YVW0_9HYPH</name>
<evidence type="ECO:0000313" key="10">
    <source>
        <dbReference type="Proteomes" id="UP000464751"/>
    </source>
</evidence>
<dbReference type="KEGG" id="apra:G3A50_13635"/>
<keyword evidence="4" id="KW-0808">Transferase</keyword>
<keyword evidence="10" id="KW-1185">Reference proteome</keyword>
<dbReference type="EC" id="2.7.13.3" evidence="2"/>
<dbReference type="InterPro" id="IPR035965">
    <property type="entry name" value="PAS-like_dom_sf"/>
</dbReference>
<feature type="domain" description="Signal transduction histidine kinase HWE region" evidence="8">
    <location>
        <begin position="154"/>
        <end position="235"/>
    </location>
</feature>
<dbReference type="InterPro" id="IPR036890">
    <property type="entry name" value="HATPase_C_sf"/>
</dbReference>
<keyword evidence="3" id="KW-0597">Phosphoprotein</keyword>
<dbReference type="Pfam" id="PF07536">
    <property type="entry name" value="HWE_HK"/>
    <property type="match status" value="1"/>
</dbReference>
<keyword evidence="5" id="KW-0547">Nucleotide-binding</keyword>
<dbReference type="Proteomes" id="UP000464751">
    <property type="component" value="Chromosome"/>
</dbReference>
<sequence>MIAAVRAFNWAATPLGPLQEWSMSLKTAIGMALNSGFPKAVICGPDLITIYNDAFIPILGQKHNCLGRPFNDIWAEAWDEIAPMQQLAYAGQSTFIEDFPLIVDRNGHPVQAYFTFSYSPIRDGTGQVIGMMDTVIETTSRVVAERDIKLINAELQHRIKNTFAMVLGIARQTFQAADSVSGAEEALTRRLLALSAAHASLGHLSGTQAVIGRVIEDALAPYAVEAGRIKLEGPPIALSARQCLSLALVTNELASNALKYGALSAGEGCISVRWTAGRPGTDDAFQIVWDETGGPDVQPSGRVGFGTRLIRALGREFGGSSDLKMRPEGIVFEVATTMKHIDITDQGE</sequence>
<proteinExistence type="predicted"/>
<evidence type="ECO:0000256" key="3">
    <source>
        <dbReference type="ARBA" id="ARBA00022553"/>
    </source>
</evidence>